<dbReference type="Pfam" id="PF00450">
    <property type="entry name" value="Peptidase_S10"/>
    <property type="match status" value="1"/>
</dbReference>
<protein>
    <submittedName>
        <fullName evidence="11">Esterase</fullName>
    </submittedName>
</protein>
<evidence type="ECO:0000256" key="5">
    <source>
        <dbReference type="ARBA" id="ARBA00022801"/>
    </source>
</evidence>
<accession>A0A0N4U643</accession>
<keyword evidence="5" id="KW-0378">Hydrolase</keyword>
<dbReference type="Proteomes" id="UP000038040">
    <property type="component" value="Unplaced"/>
</dbReference>
<comment type="similarity">
    <text evidence="1">Belongs to the peptidase S10 family.</text>
</comment>
<evidence type="ECO:0000256" key="4">
    <source>
        <dbReference type="ARBA" id="ARBA00022729"/>
    </source>
</evidence>
<feature type="chain" id="PRO_5041039140" evidence="7">
    <location>
        <begin position="17"/>
        <end position="455"/>
    </location>
</feature>
<evidence type="ECO:0000256" key="2">
    <source>
        <dbReference type="ARBA" id="ARBA00022645"/>
    </source>
</evidence>
<keyword evidence="3" id="KW-0645">Protease</keyword>
<reference evidence="11" key="1">
    <citation type="submission" date="2017-02" db="UniProtKB">
        <authorList>
            <consortium name="WormBaseParasite"/>
        </authorList>
    </citation>
    <scope>IDENTIFICATION</scope>
</reference>
<evidence type="ECO:0000256" key="1">
    <source>
        <dbReference type="ARBA" id="ARBA00009431"/>
    </source>
</evidence>
<keyword evidence="10" id="KW-1185">Reference proteome</keyword>
<keyword evidence="4 7" id="KW-0732">Signal</keyword>
<evidence type="ECO:0000313" key="8">
    <source>
        <dbReference type="EMBL" id="VDN56754.1"/>
    </source>
</evidence>
<name>A0A0N4U643_DRAME</name>
<dbReference type="WBParaSite" id="DME_0000236701-mRNA-1">
    <property type="protein sequence ID" value="DME_0000236701-mRNA-1"/>
    <property type="gene ID" value="DME_0000236701"/>
</dbReference>
<proteinExistence type="inferred from homology"/>
<dbReference type="Proteomes" id="UP000274756">
    <property type="component" value="Unassembled WGS sequence"/>
</dbReference>
<dbReference type="EMBL" id="UYYG01001157">
    <property type="protein sequence ID" value="VDN56754.1"/>
    <property type="molecule type" value="Genomic_DNA"/>
</dbReference>
<dbReference type="STRING" id="318479.A0A0N4U643"/>
<sequence length="455" mass="51657">MIFILVVNFIIASITAQSHVFLPDAPPNNFEIFSGYFTVNVNNINDEKIHYMLIKAETNPESKPLIVWTVNEVGCSNYWSLFASFGPFRIHKNGSAVTINPDSWTKAANLLVFDVPGGSGYSLGQNETDYMDEDLINIYEAVLIKFRQTFPEYTANDMYLAGSDSSGWINLLFVEQLIEKNLLSAWNVKGVIGLSIHVNWSIDYSTLLTYVYNRGYIDESDYRYILNECCGGDIDNCSLFAMTTDCAAFSLNATSNLISSGLNPFDINKPCQINQIERFYEVHKKNSIYNLGNVRNLRTDKPECYNFNEYTTYFNRNDVKAALNVLPESTNWVVCKLICNDDEFIKFRELNYIQNFLYDLESMAKKAKNSNVTMLLLNGDSQLRSPIPPQRLGNDLGNSMFSKKKPFYVDGLIRGFITQYDRISVATIMGGDYLCSNKGDAMLLLLKSFLNNQPL</sequence>
<dbReference type="GO" id="GO:0006508">
    <property type="term" value="P:proteolysis"/>
    <property type="evidence" value="ECO:0007669"/>
    <property type="project" value="UniProtKB-KW"/>
</dbReference>
<dbReference type="SUPFAM" id="SSF53474">
    <property type="entry name" value="alpha/beta-Hydrolases"/>
    <property type="match status" value="1"/>
</dbReference>
<feature type="signal peptide" evidence="7">
    <location>
        <begin position="1"/>
        <end position="16"/>
    </location>
</feature>
<dbReference type="PANTHER" id="PTHR11802:SF3">
    <property type="entry name" value="RETINOID-INDUCIBLE SERINE CARBOXYPEPTIDASE"/>
    <property type="match status" value="1"/>
</dbReference>
<evidence type="ECO:0000256" key="3">
    <source>
        <dbReference type="ARBA" id="ARBA00022670"/>
    </source>
</evidence>
<evidence type="ECO:0000313" key="11">
    <source>
        <dbReference type="WBParaSite" id="DME_0000236701-mRNA-1"/>
    </source>
</evidence>
<keyword evidence="6" id="KW-0325">Glycoprotein</keyword>
<dbReference type="InterPro" id="IPR029058">
    <property type="entry name" value="AB_hydrolase_fold"/>
</dbReference>
<gene>
    <name evidence="8" type="ORF">DME_LOCUS6727</name>
</gene>
<dbReference type="GO" id="GO:0004185">
    <property type="term" value="F:serine-type carboxypeptidase activity"/>
    <property type="evidence" value="ECO:0007669"/>
    <property type="project" value="InterPro"/>
</dbReference>
<evidence type="ECO:0000256" key="7">
    <source>
        <dbReference type="SAM" id="SignalP"/>
    </source>
</evidence>
<evidence type="ECO:0000313" key="9">
    <source>
        <dbReference type="Proteomes" id="UP000038040"/>
    </source>
</evidence>
<dbReference type="InterPro" id="IPR001563">
    <property type="entry name" value="Peptidase_S10"/>
</dbReference>
<reference evidence="8 10" key="2">
    <citation type="submission" date="2018-11" db="EMBL/GenBank/DDBJ databases">
        <authorList>
            <consortium name="Pathogen Informatics"/>
        </authorList>
    </citation>
    <scope>NUCLEOTIDE SEQUENCE [LARGE SCALE GENOMIC DNA]</scope>
</reference>
<dbReference type="OrthoDB" id="443318at2759"/>
<evidence type="ECO:0000313" key="10">
    <source>
        <dbReference type="Proteomes" id="UP000274756"/>
    </source>
</evidence>
<dbReference type="PRINTS" id="PR00724">
    <property type="entry name" value="CRBOXYPTASEC"/>
</dbReference>
<dbReference type="PANTHER" id="PTHR11802">
    <property type="entry name" value="SERINE PROTEASE FAMILY S10 SERINE CARBOXYPEPTIDASE"/>
    <property type="match status" value="1"/>
</dbReference>
<dbReference type="Gene3D" id="3.40.50.1820">
    <property type="entry name" value="alpha/beta hydrolase"/>
    <property type="match status" value="1"/>
</dbReference>
<evidence type="ECO:0000256" key="6">
    <source>
        <dbReference type="ARBA" id="ARBA00023180"/>
    </source>
</evidence>
<organism evidence="9 11">
    <name type="scientific">Dracunculus medinensis</name>
    <name type="common">Guinea worm</name>
    <dbReference type="NCBI Taxonomy" id="318479"/>
    <lineage>
        <taxon>Eukaryota</taxon>
        <taxon>Metazoa</taxon>
        <taxon>Ecdysozoa</taxon>
        <taxon>Nematoda</taxon>
        <taxon>Chromadorea</taxon>
        <taxon>Rhabditida</taxon>
        <taxon>Spirurina</taxon>
        <taxon>Dracunculoidea</taxon>
        <taxon>Dracunculidae</taxon>
        <taxon>Dracunculus</taxon>
    </lineage>
</organism>
<keyword evidence="2" id="KW-0121">Carboxypeptidase</keyword>
<dbReference type="AlphaFoldDB" id="A0A0N4U643"/>